<name>A0A8H7W236_9HELO</name>
<dbReference type="AlphaFoldDB" id="A0A8H7W236"/>
<dbReference type="InterPro" id="IPR056632">
    <property type="entry name" value="DUF7730"/>
</dbReference>
<organism evidence="2 3">
    <name type="scientific">Cadophora malorum</name>
    <dbReference type="NCBI Taxonomy" id="108018"/>
    <lineage>
        <taxon>Eukaryota</taxon>
        <taxon>Fungi</taxon>
        <taxon>Dikarya</taxon>
        <taxon>Ascomycota</taxon>
        <taxon>Pezizomycotina</taxon>
        <taxon>Leotiomycetes</taxon>
        <taxon>Helotiales</taxon>
        <taxon>Ploettnerulaceae</taxon>
        <taxon>Cadophora</taxon>
    </lineage>
</organism>
<evidence type="ECO:0000313" key="3">
    <source>
        <dbReference type="Proteomes" id="UP000664132"/>
    </source>
</evidence>
<dbReference type="Pfam" id="PF24864">
    <property type="entry name" value="DUF7730"/>
    <property type="match status" value="1"/>
</dbReference>
<dbReference type="EMBL" id="JAFJYH010000243">
    <property type="protein sequence ID" value="KAG4414926.1"/>
    <property type="molecule type" value="Genomic_DNA"/>
</dbReference>
<gene>
    <name evidence="2" type="ORF">IFR04_011949</name>
</gene>
<proteinExistence type="predicted"/>
<protein>
    <recommendedName>
        <fullName evidence="1">DUF7730 domain-containing protein</fullName>
    </recommendedName>
</protein>
<dbReference type="OrthoDB" id="4757095at2759"/>
<comment type="caution">
    <text evidence="2">The sequence shown here is derived from an EMBL/GenBank/DDBJ whole genome shotgun (WGS) entry which is preliminary data.</text>
</comment>
<evidence type="ECO:0000313" key="2">
    <source>
        <dbReference type="EMBL" id="KAG4414926.1"/>
    </source>
</evidence>
<accession>A0A8H7W236</accession>
<sequence length="387" mass="44972">MTDLKVHSQAESRLLSAPLEVRREIYSYFSIDNQIHIFQREGKLRISTCLKPSLGDHVHDGRDRRNNRDEEGLSYRNPEWARRLASPWGPHWECEDNASRVNSGKELYHVYDLRSVCKKMFLDVFDLITETSTISITDVDTLDCLTNGQPNLQTSSNCQWGVWNHMQCRIKKLDISLRLPLAFYRALEDNKIADQTSVIASSTTATVARMCRTWTRIWPSLCDLQQLQSIHIWLDHDDPSSWSVIKEKLILNYAFAIFQQEMQVRSSRKGFSQLKVLFNLPKLHPAIAKAETHFVQDTSPPPCNIERRYRQRYHCVTSDDGTLSVKHNPDFPIMHEIADFYANECLGDLSMTLEESEDMERTMWLRGEDVEEAIREINSLNGFHVCY</sequence>
<keyword evidence="3" id="KW-1185">Reference proteome</keyword>
<reference evidence="2" key="1">
    <citation type="submission" date="2021-02" db="EMBL/GenBank/DDBJ databases">
        <title>Genome sequence Cadophora malorum strain M34.</title>
        <authorList>
            <person name="Stefanovic E."/>
            <person name="Vu D."/>
            <person name="Scully C."/>
            <person name="Dijksterhuis J."/>
            <person name="Roader J."/>
            <person name="Houbraken J."/>
        </authorList>
    </citation>
    <scope>NUCLEOTIDE SEQUENCE</scope>
    <source>
        <strain evidence="2">M34</strain>
    </source>
</reference>
<evidence type="ECO:0000259" key="1">
    <source>
        <dbReference type="Pfam" id="PF24864"/>
    </source>
</evidence>
<feature type="domain" description="DUF7730" evidence="1">
    <location>
        <begin position="7"/>
        <end position="243"/>
    </location>
</feature>
<dbReference type="Proteomes" id="UP000664132">
    <property type="component" value="Unassembled WGS sequence"/>
</dbReference>